<evidence type="ECO:0000256" key="1">
    <source>
        <dbReference type="PROSITE-ProRule" id="PRU00110"/>
    </source>
</evidence>
<protein>
    <recommendedName>
        <fullName evidence="3">HPt domain-containing protein</fullName>
    </recommendedName>
</protein>
<feature type="coiled-coil region" evidence="2">
    <location>
        <begin position="14"/>
        <end position="41"/>
    </location>
</feature>
<evidence type="ECO:0000256" key="2">
    <source>
        <dbReference type="SAM" id="Coils"/>
    </source>
</evidence>
<accession>A0ABQ1W7E0</accession>
<dbReference type="Gene3D" id="1.20.120.160">
    <property type="entry name" value="HPT domain"/>
    <property type="match status" value="1"/>
</dbReference>
<reference evidence="5" key="1">
    <citation type="journal article" date="2019" name="Int. J. Syst. Evol. Microbiol.">
        <title>The Global Catalogue of Microorganisms (GCM) 10K type strain sequencing project: providing services to taxonomists for standard genome sequencing and annotation.</title>
        <authorList>
            <consortium name="The Broad Institute Genomics Platform"/>
            <consortium name="The Broad Institute Genome Sequencing Center for Infectious Disease"/>
            <person name="Wu L."/>
            <person name="Ma J."/>
        </authorList>
    </citation>
    <scope>NUCLEOTIDE SEQUENCE [LARGE SCALE GENOMIC DNA]</scope>
    <source>
        <strain evidence="5">CGMCC 1.15420</strain>
    </source>
</reference>
<keyword evidence="1" id="KW-0597">Phosphoprotein</keyword>
<comment type="caution">
    <text evidence="4">The sequence shown here is derived from an EMBL/GenBank/DDBJ whole genome shotgun (WGS) entry which is preliminary data.</text>
</comment>
<keyword evidence="2" id="KW-0175">Coiled coil</keyword>
<evidence type="ECO:0000259" key="3">
    <source>
        <dbReference type="PROSITE" id="PS50894"/>
    </source>
</evidence>
<name>A0ABQ1W7E0_9BACL</name>
<organism evidence="4 5">
    <name type="scientific">Paenibacillus aceti</name>
    <dbReference type="NCBI Taxonomy" id="1820010"/>
    <lineage>
        <taxon>Bacteria</taxon>
        <taxon>Bacillati</taxon>
        <taxon>Bacillota</taxon>
        <taxon>Bacilli</taxon>
        <taxon>Bacillales</taxon>
        <taxon>Paenibacillaceae</taxon>
        <taxon>Paenibacillus</taxon>
    </lineage>
</organism>
<proteinExistence type="predicted"/>
<dbReference type="Proteomes" id="UP000608420">
    <property type="component" value="Unassembled WGS sequence"/>
</dbReference>
<dbReference type="CDD" id="cd00088">
    <property type="entry name" value="HPT"/>
    <property type="match status" value="1"/>
</dbReference>
<dbReference type="SUPFAM" id="SSF47226">
    <property type="entry name" value="Histidine-containing phosphotransfer domain, HPT domain"/>
    <property type="match status" value="1"/>
</dbReference>
<dbReference type="InterPro" id="IPR036641">
    <property type="entry name" value="HPT_dom_sf"/>
</dbReference>
<sequence>MDSSYKSELIGVFFAEVEDQLQTMEQEILKFEQDRESEETIQSLFRAAHTLKGSSSTLLERRISFRELAF</sequence>
<keyword evidence="5" id="KW-1185">Reference proteome</keyword>
<evidence type="ECO:0000313" key="5">
    <source>
        <dbReference type="Proteomes" id="UP000608420"/>
    </source>
</evidence>
<dbReference type="PROSITE" id="PS50894">
    <property type="entry name" value="HPT"/>
    <property type="match status" value="1"/>
</dbReference>
<dbReference type="InterPro" id="IPR008207">
    <property type="entry name" value="Sig_transdc_His_kin_Hpt_dom"/>
</dbReference>
<gene>
    <name evidence="4" type="ORF">GCM10010913_46150</name>
</gene>
<dbReference type="EMBL" id="BMIW01000054">
    <property type="protein sequence ID" value="GGG18780.1"/>
    <property type="molecule type" value="Genomic_DNA"/>
</dbReference>
<feature type="domain" description="HPt" evidence="3">
    <location>
        <begin position="2"/>
        <end position="70"/>
    </location>
</feature>
<dbReference type="Pfam" id="PF01627">
    <property type="entry name" value="Hpt"/>
    <property type="match status" value="1"/>
</dbReference>
<feature type="modified residue" description="Phosphohistidine" evidence="1">
    <location>
        <position position="49"/>
    </location>
</feature>
<dbReference type="RefSeq" id="WP_120460133.1">
    <property type="nucleotide sequence ID" value="NZ_BMIW01000054.1"/>
</dbReference>
<evidence type="ECO:0000313" key="4">
    <source>
        <dbReference type="EMBL" id="GGG18780.1"/>
    </source>
</evidence>